<comment type="caution">
    <text evidence="2">The sequence shown here is derived from an EMBL/GenBank/DDBJ whole genome shotgun (WGS) entry which is preliminary data.</text>
</comment>
<dbReference type="AlphaFoldDB" id="A0AA39PH15"/>
<dbReference type="Proteomes" id="UP001175228">
    <property type="component" value="Unassembled WGS sequence"/>
</dbReference>
<name>A0AA39PH15_9AGAR</name>
<accession>A0AA39PH15</accession>
<evidence type="ECO:0000313" key="2">
    <source>
        <dbReference type="EMBL" id="KAK0483113.1"/>
    </source>
</evidence>
<dbReference type="EMBL" id="JAUEPU010000060">
    <property type="protein sequence ID" value="KAK0483113.1"/>
    <property type="molecule type" value="Genomic_DNA"/>
</dbReference>
<evidence type="ECO:0000313" key="3">
    <source>
        <dbReference type="Proteomes" id="UP001175228"/>
    </source>
</evidence>
<organism evidence="2 3">
    <name type="scientific">Armillaria luteobubalina</name>
    <dbReference type="NCBI Taxonomy" id="153913"/>
    <lineage>
        <taxon>Eukaryota</taxon>
        <taxon>Fungi</taxon>
        <taxon>Dikarya</taxon>
        <taxon>Basidiomycota</taxon>
        <taxon>Agaricomycotina</taxon>
        <taxon>Agaricomycetes</taxon>
        <taxon>Agaricomycetidae</taxon>
        <taxon>Agaricales</taxon>
        <taxon>Marasmiineae</taxon>
        <taxon>Physalacriaceae</taxon>
        <taxon>Armillaria</taxon>
    </lineage>
</organism>
<feature type="coiled-coil region" evidence="1">
    <location>
        <begin position="15"/>
        <end position="56"/>
    </location>
</feature>
<evidence type="ECO:0000256" key="1">
    <source>
        <dbReference type="SAM" id="Coils"/>
    </source>
</evidence>
<gene>
    <name evidence="2" type="ORF">EDD18DRAFT_1362084</name>
</gene>
<reference evidence="2" key="1">
    <citation type="submission" date="2023-06" db="EMBL/GenBank/DDBJ databases">
        <authorList>
            <consortium name="Lawrence Berkeley National Laboratory"/>
            <person name="Ahrendt S."/>
            <person name="Sahu N."/>
            <person name="Indic B."/>
            <person name="Wong-Bajracharya J."/>
            <person name="Merenyi Z."/>
            <person name="Ke H.-M."/>
            <person name="Monk M."/>
            <person name="Kocsube S."/>
            <person name="Drula E."/>
            <person name="Lipzen A."/>
            <person name="Balint B."/>
            <person name="Henrissat B."/>
            <person name="Andreopoulos B."/>
            <person name="Martin F.M."/>
            <person name="Harder C.B."/>
            <person name="Rigling D."/>
            <person name="Ford K.L."/>
            <person name="Foster G.D."/>
            <person name="Pangilinan J."/>
            <person name="Papanicolaou A."/>
            <person name="Barry K."/>
            <person name="LaButti K."/>
            <person name="Viragh M."/>
            <person name="Koriabine M."/>
            <person name="Yan M."/>
            <person name="Riley R."/>
            <person name="Champramary S."/>
            <person name="Plett K.L."/>
            <person name="Tsai I.J."/>
            <person name="Slot J."/>
            <person name="Sipos G."/>
            <person name="Plett J."/>
            <person name="Nagy L.G."/>
            <person name="Grigoriev I.V."/>
        </authorList>
    </citation>
    <scope>NUCLEOTIDE SEQUENCE</scope>
    <source>
        <strain evidence="2">HWK02</strain>
    </source>
</reference>
<sequence>MIIFIDLSRYSGYKITRLEKRLDRLSQENSRKTSDIDRLQGESTLLINERDDLRKRLSDVHGKLQSEQSSLQGELQSVRFELQKTRAERDFFVEHLRLFSSENLHADRNFLLSRLRQVSQTEDLLHEENNALKLQRDQAVSQLETELKMLKELTCCPICIDGIKAPVSSSNAGMTSVGLASLIGSRLTPLSLTAALTCRKNINSSPVFPRSLADVAEKMWGKPEGLDIGMVQHNLDNHAW</sequence>
<keyword evidence="1" id="KW-0175">Coiled coil</keyword>
<proteinExistence type="predicted"/>
<keyword evidence="3" id="KW-1185">Reference proteome</keyword>
<protein>
    <submittedName>
        <fullName evidence="2">Uncharacterized protein</fullName>
    </submittedName>
</protein>